<dbReference type="PATRIC" id="fig|69.6.peg.3970"/>
<reference evidence="1 2" key="1">
    <citation type="submission" date="2015-11" db="EMBL/GenBank/DDBJ databases">
        <title>Genome sequences of Lysobacter enzymogenes strain C3 and Lysobacter antibioticus ATCC 29479.</title>
        <authorList>
            <person name="Kobayashi D.Y."/>
        </authorList>
    </citation>
    <scope>NUCLEOTIDE SEQUENCE [LARGE SCALE GENOMIC DNA]</scope>
    <source>
        <strain evidence="1 2">C3</strain>
    </source>
</reference>
<protein>
    <submittedName>
        <fullName evidence="1">Uncharacterized protein</fullName>
    </submittedName>
</protein>
<gene>
    <name evidence="1" type="ORF">GLE_4030</name>
</gene>
<evidence type="ECO:0000313" key="1">
    <source>
        <dbReference type="EMBL" id="ALN59372.1"/>
    </source>
</evidence>
<dbReference type="KEGG" id="lez:GLE_4030"/>
<accession>A0A0S2DLC2</accession>
<sequence>MIVLDALHECGCLRVDRALSPFRNAVERFLGREFLSIHCVIRREFFWLPMIEARLRKLMQQARWHGKLNPVAH</sequence>
<proteinExistence type="predicted"/>
<name>A0A0S2DLC2_LYSEN</name>
<dbReference type="Proteomes" id="UP000061569">
    <property type="component" value="Chromosome"/>
</dbReference>
<evidence type="ECO:0000313" key="2">
    <source>
        <dbReference type="Proteomes" id="UP000061569"/>
    </source>
</evidence>
<dbReference type="EMBL" id="CP013140">
    <property type="protein sequence ID" value="ALN59372.1"/>
    <property type="molecule type" value="Genomic_DNA"/>
</dbReference>
<organism evidence="1 2">
    <name type="scientific">Lysobacter enzymogenes</name>
    <dbReference type="NCBI Taxonomy" id="69"/>
    <lineage>
        <taxon>Bacteria</taxon>
        <taxon>Pseudomonadati</taxon>
        <taxon>Pseudomonadota</taxon>
        <taxon>Gammaproteobacteria</taxon>
        <taxon>Lysobacterales</taxon>
        <taxon>Lysobacteraceae</taxon>
        <taxon>Lysobacter</taxon>
    </lineage>
</organism>
<dbReference type="AlphaFoldDB" id="A0A0S2DLC2"/>